<dbReference type="AlphaFoldDB" id="A0A8D6PZB4"/>
<gene>
    <name evidence="2" type="ORF">MLAUSG7_1551</name>
</gene>
<organism evidence="2 3">
    <name type="scientific">Methanocaldococcus lauensis</name>
    <dbReference type="NCBI Taxonomy" id="2546128"/>
    <lineage>
        <taxon>Archaea</taxon>
        <taxon>Methanobacteriati</taxon>
        <taxon>Methanobacteriota</taxon>
        <taxon>Methanomada group</taxon>
        <taxon>Methanococci</taxon>
        <taxon>Methanococcales</taxon>
        <taxon>Methanocaldococcaceae</taxon>
        <taxon>Methanocaldococcus</taxon>
    </lineage>
</organism>
<dbReference type="Proteomes" id="UP000679213">
    <property type="component" value="Chromosome I"/>
</dbReference>
<dbReference type="EMBL" id="LR792632">
    <property type="protein sequence ID" value="CAB3290045.1"/>
    <property type="molecule type" value="Genomic_DNA"/>
</dbReference>
<reference evidence="2 3" key="1">
    <citation type="submission" date="2020-04" db="EMBL/GenBank/DDBJ databases">
        <authorList>
            <consortium name="Genoscope - CEA"/>
            <person name="William W."/>
        </authorList>
    </citation>
    <scope>NUCLEOTIDE SEQUENCE [LARGE SCALE GENOMIC DNA]</scope>
    <source>
        <strain evidence="2 3">SG7</strain>
    </source>
</reference>
<keyword evidence="1" id="KW-1133">Transmembrane helix</keyword>
<keyword evidence="1" id="KW-0812">Transmembrane</keyword>
<accession>A0A8D6PZB4</accession>
<keyword evidence="1" id="KW-0472">Membrane</keyword>
<feature type="transmembrane region" description="Helical" evidence="1">
    <location>
        <begin position="141"/>
        <end position="160"/>
    </location>
</feature>
<dbReference type="RefSeq" id="WP_214399866.1">
    <property type="nucleotide sequence ID" value="NZ_LR792632.1"/>
</dbReference>
<evidence type="ECO:0000313" key="3">
    <source>
        <dbReference type="Proteomes" id="UP000679213"/>
    </source>
</evidence>
<keyword evidence="3" id="KW-1185">Reference proteome</keyword>
<dbReference type="GeneID" id="65884332"/>
<evidence type="ECO:0000313" key="2">
    <source>
        <dbReference type="EMBL" id="CAB3290045.1"/>
    </source>
</evidence>
<sequence length="164" mass="18556">MGCKKVFYYFLISMLFLFISQIYADDWNPPETYTLVMPNINHNYEIYINDSEYNSCSYGIIKYGSSKNFGLDWGDDTFDIYKKKNNDTIILNVSSKKGVNVTIKFIDVTNNTILQVINYPSSNVGSNTTNSTTNTGGNTKAPIPFEVVILVLIAIPLISLKKFK</sequence>
<evidence type="ECO:0000256" key="1">
    <source>
        <dbReference type="SAM" id="Phobius"/>
    </source>
</evidence>
<dbReference type="KEGG" id="mesg:MLAUSG7_1551"/>
<name>A0A8D6PZB4_9EURY</name>
<proteinExistence type="predicted"/>
<feature type="transmembrane region" description="Helical" evidence="1">
    <location>
        <begin position="7"/>
        <end position="24"/>
    </location>
</feature>
<protein>
    <submittedName>
        <fullName evidence="2">Uncharacterized protein</fullName>
    </submittedName>
</protein>